<name>A0A5D4KFE8_9BACI</name>
<sequence>MQNIGSILRDLRKKNKLTLIELGEKIDFNYSNLSKIERGERKPTFELLESLSDLYGVPMADFFRERKTLSEEMFALEDDIEERKIKWMTLIDESEDKGYSPDELREIIKLVENIRKKDK</sequence>
<dbReference type="CDD" id="cd00093">
    <property type="entry name" value="HTH_XRE"/>
    <property type="match status" value="1"/>
</dbReference>
<gene>
    <name evidence="3" type="ORF">FZC79_10235</name>
</gene>
<reference evidence="3 4" key="1">
    <citation type="submission" date="2019-08" db="EMBL/GenBank/DDBJ databases">
        <title>Bacillus genomes from the desert of Cuatro Cienegas, Coahuila.</title>
        <authorList>
            <person name="Olmedo-Alvarez G."/>
        </authorList>
    </citation>
    <scope>NUCLEOTIDE SEQUENCE [LARGE SCALE GENOMIC DNA]</scope>
    <source>
        <strain evidence="3 4">CH40_1T</strain>
    </source>
</reference>
<comment type="caution">
    <text evidence="3">The sequence shown here is derived from an EMBL/GenBank/DDBJ whole genome shotgun (WGS) entry which is preliminary data.</text>
</comment>
<dbReference type="SMART" id="SM00530">
    <property type="entry name" value="HTH_XRE"/>
    <property type="match status" value="1"/>
</dbReference>
<dbReference type="PANTHER" id="PTHR46797">
    <property type="entry name" value="HTH-TYPE TRANSCRIPTIONAL REGULATOR"/>
    <property type="match status" value="1"/>
</dbReference>
<dbReference type="InterPro" id="IPR050807">
    <property type="entry name" value="TransReg_Diox_bact_type"/>
</dbReference>
<feature type="domain" description="HTH cro/C1-type" evidence="2">
    <location>
        <begin position="8"/>
        <end position="62"/>
    </location>
</feature>
<evidence type="ECO:0000313" key="4">
    <source>
        <dbReference type="Proteomes" id="UP000323317"/>
    </source>
</evidence>
<organism evidence="3 4">
    <name type="scientific">Rossellomorea vietnamensis</name>
    <dbReference type="NCBI Taxonomy" id="218284"/>
    <lineage>
        <taxon>Bacteria</taxon>
        <taxon>Bacillati</taxon>
        <taxon>Bacillota</taxon>
        <taxon>Bacilli</taxon>
        <taxon>Bacillales</taxon>
        <taxon>Bacillaceae</taxon>
        <taxon>Rossellomorea</taxon>
    </lineage>
</organism>
<dbReference type="SUPFAM" id="SSF47413">
    <property type="entry name" value="lambda repressor-like DNA-binding domains"/>
    <property type="match status" value="1"/>
</dbReference>
<proteinExistence type="predicted"/>
<dbReference type="AlphaFoldDB" id="A0A5D4KFE8"/>
<evidence type="ECO:0000256" key="1">
    <source>
        <dbReference type="ARBA" id="ARBA00023125"/>
    </source>
</evidence>
<dbReference type="GO" id="GO:0003700">
    <property type="term" value="F:DNA-binding transcription factor activity"/>
    <property type="evidence" value="ECO:0007669"/>
    <property type="project" value="TreeGrafter"/>
</dbReference>
<dbReference type="PROSITE" id="PS50943">
    <property type="entry name" value="HTH_CROC1"/>
    <property type="match status" value="1"/>
</dbReference>
<dbReference type="PANTHER" id="PTHR46797:SF1">
    <property type="entry name" value="METHYLPHOSPHONATE SYNTHASE"/>
    <property type="match status" value="1"/>
</dbReference>
<dbReference type="Proteomes" id="UP000323317">
    <property type="component" value="Unassembled WGS sequence"/>
</dbReference>
<dbReference type="InterPro" id="IPR001387">
    <property type="entry name" value="Cro/C1-type_HTH"/>
</dbReference>
<dbReference type="GO" id="GO:0003677">
    <property type="term" value="F:DNA binding"/>
    <property type="evidence" value="ECO:0007669"/>
    <property type="project" value="UniProtKB-KW"/>
</dbReference>
<protein>
    <submittedName>
        <fullName evidence="3">Helix-turn-helix transcriptional regulator</fullName>
    </submittedName>
</protein>
<dbReference type="RefSeq" id="WP_148946718.1">
    <property type="nucleotide sequence ID" value="NZ_VTEH01000006.1"/>
</dbReference>
<accession>A0A5D4KFE8</accession>
<dbReference type="GO" id="GO:0005829">
    <property type="term" value="C:cytosol"/>
    <property type="evidence" value="ECO:0007669"/>
    <property type="project" value="TreeGrafter"/>
</dbReference>
<evidence type="ECO:0000313" key="3">
    <source>
        <dbReference type="EMBL" id="TYR75540.1"/>
    </source>
</evidence>
<dbReference type="EMBL" id="VTEH01000006">
    <property type="protein sequence ID" value="TYR75540.1"/>
    <property type="molecule type" value="Genomic_DNA"/>
</dbReference>
<evidence type="ECO:0000259" key="2">
    <source>
        <dbReference type="PROSITE" id="PS50943"/>
    </source>
</evidence>
<dbReference type="Gene3D" id="1.10.260.40">
    <property type="entry name" value="lambda repressor-like DNA-binding domains"/>
    <property type="match status" value="1"/>
</dbReference>
<keyword evidence="1" id="KW-0238">DNA-binding</keyword>
<dbReference type="InterPro" id="IPR010982">
    <property type="entry name" value="Lambda_DNA-bd_dom_sf"/>
</dbReference>
<dbReference type="Pfam" id="PF01381">
    <property type="entry name" value="HTH_3"/>
    <property type="match status" value="1"/>
</dbReference>